<feature type="compositionally biased region" description="Basic residues" evidence="5">
    <location>
        <begin position="1"/>
        <end position="10"/>
    </location>
</feature>
<keyword evidence="1 4" id="KW-0540">Nuclease</keyword>
<keyword evidence="3 4" id="KW-0269">Exonuclease</keyword>
<comment type="catalytic activity">
    <reaction evidence="4">
        <text>Exonucleolytic cleavage in the 3'- to 5'-direction to yield nucleoside 5'-phosphates.</text>
        <dbReference type="EC" id="3.1.13.1"/>
    </reaction>
</comment>
<comment type="function">
    <text evidence="4">3'-5' exoribonuclease that releases 5'-nucleoside monophosphates and is involved in maturation of structured RNAs.</text>
</comment>
<dbReference type="CDD" id="cd04471">
    <property type="entry name" value="S1_RNase_R"/>
    <property type="match status" value="1"/>
</dbReference>
<evidence type="ECO:0000256" key="1">
    <source>
        <dbReference type="ARBA" id="ARBA00022722"/>
    </source>
</evidence>
<dbReference type="SMART" id="SM00955">
    <property type="entry name" value="RNB"/>
    <property type="match status" value="1"/>
</dbReference>
<dbReference type="HAMAP" id="MF_01895">
    <property type="entry name" value="RNase_R"/>
    <property type="match status" value="1"/>
</dbReference>
<reference evidence="7" key="1">
    <citation type="submission" date="2020-12" db="EMBL/GenBank/DDBJ databases">
        <title>Taurinivorans muris gen. nov., sp. nov., fundamental and realized metabolic niche of a ubiquitous sulfidogenic bacterium in the murine intestine.</title>
        <authorList>
            <person name="Ye H."/>
            <person name="Hanson B.T."/>
            <person name="Loy A."/>
        </authorList>
    </citation>
    <scope>NUCLEOTIDE SEQUENCE</scope>
    <source>
        <strain evidence="7">LT0009</strain>
    </source>
</reference>
<dbReference type="Gene3D" id="2.40.50.140">
    <property type="entry name" value="Nucleic acid-binding proteins"/>
    <property type="match status" value="2"/>
</dbReference>
<evidence type="ECO:0000313" key="7">
    <source>
        <dbReference type="EMBL" id="UWX05500.1"/>
    </source>
</evidence>
<protein>
    <recommendedName>
        <fullName evidence="4">Ribonuclease R</fullName>
        <shortName evidence="4">RNase R</shortName>
        <ecNumber evidence="4">3.1.13.1</ecNumber>
    </recommendedName>
</protein>
<comment type="similarity">
    <text evidence="4">Belongs to the RNR ribonuclease family. RNase R subfamily.</text>
</comment>
<feature type="compositionally biased region" description="Basic and acidic residues" evidence="5">
    <location>
        <begin position="835"/>
        <end position="853"/>
    </location>
</feature>
<dbReference type="PANTHER" id="PTHR23355:SF9">
    <property type="entry name" value="DIS3-LIKE EXONUCLEASE 2"/>
    <property type="match status" value="1"/>
</dbReference>
<dbReference type="InterPro" id="IPR013223">
    <property type="entry name" value="RNase_B_OB_dom"/>
</dbReference>
<dbReference type="InterPro" id="IPR011805">
    <property type="entry name" value="RNase_R"/>
</dbReference>
<keyword evidence="4" id="KW-0694">RNA-binding</keyword>
<dbReference type="InterPro" id="IPR001900">
    <property type="entry name" value="RNase_II/R"/>
</dbReference>
<feature type="domain" description="S1 motif" evidence="6">
    <location>
        <begin position="737"/>
        <end position="818"/>
    </location>
</feature>
<dbReference type="Pfam" id="PF00773">
    <property type="entry name" value="RNB"/>
    <property type="match status" value="1"/>
</dbReference>
<organism evidence="7 8">
    <name type="scientific">Taurinivorans muris</name>
    <dbReference type="NCBI Taxonomy" id="2787751"/>
    <lineage>
        <taxon>Bacteria</taxon>
        <taxon>Pseudomonadati</taxon>
        <taxon>Thermodesulfobacteriota</taxon>
        <taxon>Desulfovibrionia</taxon>
        <taxon>Desulfovibrionales</taxon>
        <taxon>Desulfovibrionaceae</taxon>
        <taxon>Taurinivorans</taxon>
    </lineage>
</organism>
<sequence>MKKTSKKRKTYFGQDPEKEHSKNKKQSEFSSELIYSILEKTPHPLRLDDILRRAEVSRRSKKEVLSLLHELVEKGKITRQRGGTYSVSASLSHLKGRLAVQRSGAAFVTVSKEEFPQIKEDIYIPEHNLGDAWNGDIVEVILMPRPKANAHGIFNKRREGKVTRILERTHTALTVRLEEDANKQQLKHIKHLAEHAYLAKPTDSRFNFTVLIPLTEKFLQEITAENNQILKNGDLLEVRIENRLPSSLDTPLWLAFPQKFLGGQNKVSVQESITKISNNIPTEFPDDVLNEAENIALAEGFLKTEQERRTLRIPLEEGDTDLRDICLVTIDGEDSRDFDDAVFVEKTDQGYNLIVAIADVSRYVTPYSKLDKEAKHRGNSYYFPHSVEPMLPETLSNGLCSLRPDEEHRVMFAKISFGVRGQIKNTEFGQGVMKSKARLTYNAVQELYDAGRNNALVPAIAEEVGAMLFEAKELAEILIKKRHKAGSLNLEIPEQQCVIENDTMIALEKRPHFFAHELIEAFMVSANEAVAEFLHKKKAACLYRVHPAPAPERMQNLSVIFGQTSLAEILPAETPDKIGESAWLSQILNSLSSIRKIAEKNTNGHNAELENPKQNVTDDTDEHTHLASIAKNNYLAHRMILRAMMQARYSPFLDIHFGLASKCYCHFTSPIRRYADLMVHRSLKAELGLFDKNHSIFNPEYLENIADSCNEQERTAQTAEREVFRRLSCLMLEKSIGKTFKAVISGLSNFGVFAEMRENMAEGMIRMEKLGDDYFVYDETKQILYGERTGAEYRLGDEIDVQIEFVDITRLEIDLILMGVTPRKAKGRSTLFRNNKNENKNRQAKKYKSEKYQSKKTKSQRATNEKNAKNSKQNPKEKHSKQKRKK</sequence>
<evidence type="ECO:0000256" key="4">
    <source>
        <dbReference type="HAMAP-Rule" id="MF_01895"/>
    </source>
</evidence>
<proteinExistence type="inferred from homology"/>
<gene>
    <name evidence="4" type="primary">rnr</name>
    <name evidence="7" type="ORF">JBF11_08640</name>
</gene>
<feature type="region of interest" description="Disordered" evidence="5">
    <location>
        <begin position="828"/>
        <end position="886"/>
    </location>
</feature>
<feature type="region of interest" description="Disordered" evidence="5">
    <location>
        <begin position="1"/>
        <end position="28"/>
    </location>
</feature>
<dbReference type="InterPro" id="IPR012340">
    <property type="entry name" value="NA-bd_OB-fold"/>
</dbReference>
<evidence type="ECO:0000256" key="3">
    <source>
        <dbReference type="ARBA" id="ARBA00022839"/>
    </source>
</evidence>
<dbReference type="InterPro" id="IPR050180">
    <property type="entry name" value="RNR_Ribonuclease"/>
</dbReference>
<dbReference type="EC" id="3.1.13.1" evidence="4"/>
<evidence type="ECO:0000313" key="8">
    <source>
        <dbReference type="Proteomes" id="UP001058120"/>
    </source>
</evidence>
<dbReference type="Pfam" id="PF00575">
    <property type="entry name" value="S1"/>
    <property type="match status" value="1"/>
</dbReference>
<keyword evidence="2 4" id="KW-0378">Hydrolase</keyword>
<comment type="subcellular location">
    <subcellularLocation>
        <location evidence="4">Cytoplasm</location>
    </subcellularLocation>
</comment>
<evidence type="ECO:0000256" key="2">
    <source>
        <dbReference type="ARBA" id="ARBA00022801"/>
    </source>
</evidence>
<dbReference type="PROSITE" id="PS50126">
    <property type="entry name" value="S1"/>
    <property type="match status" value="1"/>
</dbReference>
<dbReference type="Proteomes" id="UP001058120">
    <property type="component" value="Chromosome"/>
</dbReference>
<dbReference type="SUPFAM" id="SSF50249">
    <property type="entry name" value="Nucleic acid-binding proteins"/>
    <property type="match status" value="3"/>
</dbReference>
<dbReference type="EMBL" id="CP065938">
    <property type="protein sequence ID" value="UWX05500.1"/>
    <property type="molecule type" value="Genomic_DNA"/>
</dbReference>
<keyword evidence="4" id="KW-0963">Cytoplasm</keyword>
<dbReference type="Pfam" id="PF08206">
    <property type="entry name" value="OB_RNB"/>
    <property type="match status" value="1"/>
</dbReference>
<dbReference type="PANTHER" id="PTHR23355">
    <property type="entry name" value="RIBONUCLEASE"/>
    <property type="match status" value="1"/>
</dbReference>
<evidence type="ECO:0000256" key="5">
    <source>
        <dbReference type="SAM" id="MobiDB-lite"/>
    </source>
</evidence>
<dbReference type="InterPro" id="IPR003029">
    <property type="entry name" value="S1_domain"/>
</dbReference>
<evidence type="ECO:0000259" key="6">
    <source>
        <dbReference type="PROSITE" id="PS50126"/>
    </source>
</evidence>
<keyword evidence="8" id="KW-1185">Reference proteome</keyword>
<dbReference type="RefSeq" id="WP_334315083.1">
    <property type="nucleotide sequence ID" value="NZ_CP065938.1"/>
</dbReference>
<name>A0ABY5Y0D7_9BACT</name>
<accession>A0ABY5Y0D7</accession>